<comment type="similarity">
    <text evidence="2">Belongs to the TMEM161 family.</text>
</comment>
<evidence type="ECO:0000256" key="6">
    <source>
        <dbReference type="ARBA" id="ARBA00023180"/>
    </source>
</evidence>
<dbReference type="Pfam" id="PF10268">
    <property type="entry name" value="Tmemb_161AB"/>
    <property type="match status" value="1"/>
</dbReference>
<feature type="compositionally biased region" description="Polar residues" evidence="7">
    <location>
        <begin position="146"/>
        <end position="155"/>
    </location>
</feature>
<feature type="compositionally biased region" description="Acidic residues" evidence="7">
    <location>
        <begin position="671"/>
        <end position="716"/>
    </location>
</feature>
<dbReference type="EMBL" id="JACEEZ010024463">
    <property type="protein sequence ID" value="KAG0710169.1"/>
    <property type="molecule type" value="Genomic_DNA"/>
</dbReference>
<feature type="region of interest" description="Disordered" evidence="7">
    <location>
        <begin position="1"/>
        <end position="507"/>
    </location>
</feature>
<feature type="compositionally biased region" description="Gly residues" evidence="7">
    <location>
        <begin position="813"/>
        <end position="828"/>
    </location>
</feature>
<feature type="compositionally biased region" description="Low complexity" evidence="7">
    <location>
        <begin position="70"/>
        <end position="99"/>
    </location>
</feature>
<comment type="subcellular location">
    <subcellularLocation>
        <location evidence="1">Membrane</location>
        <topology evidence="1">Multi-pass membrane protein</topology>
    </subcellularLocation>
</comment>
<dbReference type="PANTHER" id="PTHR13624:SF6">
    <property type="entry name" value="EMEI"/>
    <property type="match status" value="1"/>
</dbReference>
<keyword evidence="10" id="KW-1185">Reference proteome</keyword>
<feature type="region of interest" description="Disordered" evidence="7">
    <location>
        <begin position="663"/>
        <end position="723"/>
    </location>
</feature>
<protein>
    <submittedName>
        <fullName evidence="9">Transmembrane protein 161A</fullName>
    </submittedName>
</protein>
<dbReference type="PANTHER" id="PTHR13624">
    <property type="entry name" value="RE42071P"/>
    <property type="match status" value="1"/>
</dbReference>
<proteinExistence type="inferred from homology"/>
<keyword evidence="5 8" id="KW-0472">Membrane</keyword>
<gene>
    <name evidence="9" type="primary">tmem161</name>
    <name evidence="9" type="ORF">GWK47_023359</name>
</gene>
<feature type="transmembrane region" description="Helical" evidence="8">
    <location>
        <begin position="866"/>
        <end position="888"/>
    </location>
</feature>
<comment type="caution">
    <text evidence="9">The sequence shown here is derived from an EMBL/GenBank/DDBJ whole genome shotgun (WGS) entry which is preliminary data.</text>
</comment>
<accession>A0A8J4XMM1</accession>
<feature type="compositionally biased region" description="Low complexity" evidence="7">
    <location>
        <begin position="349"/>
        <end position="380"/>
    </location>
</feature>
<feature type="compositionally biased region" description="Basic residues" evidence="7">
    <location>
        <begin position="465"/>
        <end position="482"/>
    </location>
</feature>
<name>A0A8J4XMM1_CHIOP</name>
<feature type="compositionally biased region" description="Basic and acidic residues" evidence="7">
    <location>
        <begin position="41"/>
        <end position="52"/>
    </location>
</feature>
<dbReference type="GO" id="GO:0016020">
    <property type="term" value="C:membrane"/>
    <property type="evidence" value="ECO:0007669"/>
    <property type="project" value="UniProtKB-SubCell"/>
</dbReference>
<feature type="compositionally biased region" description="Polar residues" evidence="7">
    <location>
        <begin position="493"/>
        <end position="507"/>
    </location>
</feature>
<feature type="compositionally biased region" description="Low complexity" evidence="7">
    <location>
        <begin position="388"/>
        <end position="399"/>
    </location>
</feature>
<dbReference type="InterPro" id="IPR019395">
    <property type="entry name" value="Transmembrane_161A/B"/>
</dbReference>
<dbReference type="AlphaFoldDB" id="A0A8J4XMM1"/>
<evidence type="ECO:0000256" key="5">
    <source>
        <dbReference type="ARBA" id="ARBA00023136"/>
    </source>
</evidence>
<keyword evidence="6" id="KW-0325">Glycoprotein</keyword>
<feature type="region of interest" description="Disordered" evidence="7">
    <location>
        <begin position="801"/>
        <end position="832"/>
    </location>
</feature>
<feature type="compositionally biased region" description="Low complexity" evidence="7">
    <location>
        <begin position="314"/>
        <end position="332"/>
    </location>
</feature>
<keyword evidence="3 8" id="KW-0812">Transmembrane</keyword>
<evidence type="ECO:0000256" key="7">
    <source>
        <dbReference type="SAM" id="MobiDB-lite"/>
    </source>
</evidence>
<feature type="compositionally biased region" description="Pro residues" evidence="7">
    <location>
        <begin position="112"/>
        <end position="127"/>
    </location>
</feature>
<evidence type="ECO:0000256" key="8">
    <source>
        <dbReference type="SAM" id="Phobius"/>
    </source>
</evidence>
<dbReference type="OrthoDB" id="784140at2759"/>
<reference evidence="9" key="1">
    <citation type="submission" date="2020-07" db="EMBL/GenBank/DDBJ databases">
        <title>The High-quality genome of the commercially important snow crab, Chionoecetes opilio.</title>
        <authorList>
            <person name="Jeong J.-H."/>
            <person name="Ryu S."/>
        </authorList>
    </citation>
    <scope>NUCLEOTIDE SEQUENCE</scope>
    <source>
        <strain evidence="9">MADBK_172401_WGS</strain>
        <tissue evidence="9">Digestive gland</tissue>
    </source>
</reference>
<dbReference type="Proteomes" id="UP000770661">
    <property type="component" value="Unassembled WGS sequence"/>
</dbReference>
<evidence type="ECO:0000313" key="9">
    <source>
        <dbReference type="EMBL" id="KAG0710169.1"/>
    </source>
</evidence>
<evidence type="ECO:0000256" key="1">
    <source>
        <dbReference type="ARBA" id="ARBA00004141"/>
    </source>
</evidence>
<evidence type="ECO:0000256" key="2">
    <source>
        <dbReference type="ARBA" id="ARBA00009706"/>
    </source>
</evidence>
<sequence>MPVSPQGRGRLGRRLRSGVLQEEGEGEWRAAATFAFPDSSPPKRSDKNDKIKSPNKRQLRRQTMMPRQQAAAAAPVPIAAFVSPPLSQRRSRRQSMMPLKLQGTTTMGPLKAGPPSPSRPPQAPPRPNASWASPTNKKRRLIPTFKSASQVKSAPSPTPSKKHKSLSALPIARSARKAAKTQRGDNKTPSASKLPAVIKESPVQGKKGSKKRALSPSQSKATSPARKKLSPEKKSSSVKTMASSSRSESHLVRGKSISRSQRKGAKVREKPLTPSPKKPLKTKTVTPKIKGCGCVDPSPATKKSVTPPKNKAITPTSKKTSSSTLKTPAKAKNTPKKKTSAVLLVSPATKKSVTPSKNKPTTPTSKKTSTTALKTPTKPKNTPKKKSTTSLKNTSPASKKTPKSDTKSKPTPYFETPSPKKVTKSPNHKKTPMKSPRVVIKKVKTPNSQKKKLTQIATPATPSPRRPRLTRSAAKSRIRSSKKVSLVVDGKSPPSSLASFRKTPSSKNTAVPALQDLGASPALPSARVQLERIRQVISSAKKTRSTPPRPPLHHSTATAHLDKVITKADIHASGNGKCGSEGVLANHCDPWLSSTPTARPALPLTPKSSRSSVSRISSRISSSMVETRHLQLPRTYVSAPALSSTPIKGSHALEVIGARQPLKDAGNLPEPLDEEEGVDGEMEDTSVEEVEDVDIGETSIDESVEEEEEEEEDEKVEGEGNSVLKRRDVREWRDRELPATTGSKDPTTPAVFGAQLVVTMVMASVLSRLTPHYSLGRWLLCGTGLVFYLHPTDEELRSVAGVPKEKGKKGKGANKGVGKGGTGGGGGGGEDDGSFTVPRNLELCLETSRLGPVEVLQLRFYSEYQWLLDFSLCAVLVYVITEVLMVVSPPKAEVNLSMLWCLLAIGFSLYPLVYG</sequence>
<keyword evidence="4 8" id="KW-1133">Transmembrane helix</keyword>
<evidence type="ECO:0000313" key="10">
    <source>
        <dbReference type="Proteomes" id="UP000770661"/>
    </source>
</evidence>
<evidence type="ECO:0000256" key="3">
    <source>
        <dbReference type="ARBA" id="ARBA00022692"/>
    </source>
</evidence>
<organism evidence="9 10">
    <name type="scientific">Chionoecetes opilio</name>
    <name type="common">Atlantic snow crab</name>
    <name type="synonym">Cancer opilio</name>
    <dbReference type="NCBI Taxonomy" id="41210"/>
    <lineage>
        <taxon>Eukaryota</taxon>
        <taxon>Metazoa</taxon>
        <taxon>Ecdysozoa</taxon>
        <taxon>Arthropoda</taxon>
        <taxon>Crustacea</taxon>
        <taxon>Multicrustacea</taxon>
        <taxon>Malacostraca</taxon>
        <taxon>Eumalacostraca</taxon>
        <taxon>Eucarida</taxon>
        <taxon>Decapoda</taxon>
        <taxon>Pleocyemata</taxon>
        <taxon>Brachyura</taxon>
        <taxon>Eubrachyura</taxon>
        <taxon>Majoidea</taxon>
        <taxon>Majidae</taxon>
        <taxon>Chionoecetes</taxon>
    </lineage>
</organism>
<evidence type="ECO:0000256" key="4">
    <source>
        <dbReference type="ARBA" id="ARBA00022989"/>
    </source>
</evidence>
<feature type="compositionally biased region" description="Basic residues" evidence="7">
    <location>
        <begin position="421"/>
        <end position="432"/>
    </location>
</feature>
<feature type="compositionally biased region" description="Low complexity" evidence="7">
    <location>
        <begin position="237"/>
        <end position="246"/>
    </location>
</feature>
<feature type="compositionally biased region" description="Basic residues" evidence="7">
    <location>
        <begin position="439"/>
        <end position="453"/>
    </location>
</feature>
<feature type="transmembrane region" description="Helical" evidence="8">
    <location>
        <begin position="894"/>
        <end position="913"/>
    </location>
</feature>